<proteinExistence type="predicted"/>
<reference evidence="1 2" key="1">
    <citation type="journal article" date="2024" name="Commun. Biol.">
        <title>Comparative genomic analysis of thermophilic fungi reveals convergent evolutionary adaptations and gene losses.</title>
        <authorList>
            <person name="Steindorff A.S."/>
            <person name="Aguilar-Pontes M.V."/>
            <person name="Robinson A.J."/>
            <person name="Andreopoulos B."/>
            <person name="LaButti K."/>
            <person name="Kuo A."/>
            <person name="Mondo S."/>
            <person name="Riley R."/>
            <person name="Otillar R."/>
            <person name="Haridas S."/>
            <person name="Lipzen A."/>
            <person name="Grimwood J."/>
            <person name="Schmutz J."/>
            <person name="Clum A."/>
            <person name="Reid I.D."/>
            <person name="Moisan M.C."/>
            <person name="Butler G."/>
            <person name="Nguyen T.T.M."/>
            <person name="Dewar K."/>
            <person name="Conant G."/>
            <person name="Drula E."/>
            <person name="Henrissat B."/>
            <person name="Hansel C."/>
            <person name="Singer S."/>
            <person name="Hutchinson M.I."/>
            <person name="de Vries R.P."/>
            <person name="Natvig D.O."/>
            <person name="Powell A.J."/>
            <person name="Tsang A."/>
            <person name="Grigoriev I.V."/>
        </authorList>
    </citation>
    <scope>NUCLEOTIDE SEQUENCE [LARGE SCALE GENOMIC DNA]</scope>
    <source>
        <strain evidence="1 2">CBS 494.80</strain>
    </source>
</reference>
<evidence type="ECO:0000313" key="2">
    <source>
        <dbReference type="Proteomes" id="UP001595075"/>
    </source>
</evidence>
<protein>
    <submittedName>
        <fullName evidence="1">Uncharacterized protein</fullName>
    </submittedName>
</protein>
<gene>
    <name evidence="1" type="ORF">VTL71DRAFT_15805</name>
</gene>
<dbReference type="EMBL" id="JAZHXI010000009">
    <property type="protein sequence ID" value="KAL2067709.1"/>
    <property type="molecule type" value="Genomic_DNA"/>
</dbReference>
<comment type="caution">
    <text evidence="1">The sequence shown here is derived from an EMBL/GenBank/DDBJ whole genome shotgun (WGS) entry which is preliminary data.</text>
</comment>
<name>A0ABR4CCR3_9HELO</name>
<accession>A0ABR4CCR3</accession>
<dbReference type="Proteomes" id="UP001595075">
    <property type="component" value="Unassembled WGS sequence"/>
</dbReference>
<organism evidence="1 2">
    <name type="scientific">Oculimacula yallundae</name>
    <dbReference type="NCBI Taxonomy" id="86028"/>
    <lineage>
        <taxon>Eukaryota</taxon>
        <taxon>Fungi</taxon>
        <taxon>Dikarya</taxon>
        <taxon>Ascomycota</taxon>
        <taxon>Pezizomycotina</taxon>
        <taxon>Leotiomycetes</taxon>
        <taxon>Helotiales</taxon>
        <taxon>Ploettnerulaceae</taxon>
        <taxon>Oculimacula</taxon>
    </lineage>
</organism>
<sequence>MTSICRAVCDNPQCAIHLLMEQEFRDRRAEVLKFRLIDNMKAFKAMETTFNSLLP</sequence>
<keyword evidence="2" id="KW-1185">Reference proteome</keyword>
<evidence type="ECO:0000313" key="1">
    <source>
        <dbReference type="EMBL" id="KAL2067709.1"/>
    </source>
</evidence>